<dbReference type="InterPro" id="IPR041479">
    <property type="entry name" value="TetR_CgmR_C"/>
</dbReference>
<dbReference type="EMBL" id="BONU01000009">
    <property type="protein sequence ID" value="GIG73445.1"/>
    <property type="molecule type" value="Genomic_DNA"/>
</dbReference>
<dbReference type="SUPFAM" id="SSF48498">
    <property type="entry name" value="Tetracyclin repressor-like, C-terminal domain"/>
    <property type="match status" value="1"/>
</dbReference>
<proteinExistence type="predicted"/>
<reference evidence="4" key="1">
    <citation type="submission" date="2021-01" db="EMBL/GenBank/DDBJ databases">
        <title>Whole genome shotgun sequence of Planosporangium flavigriseum NBRC 105377.</title>
        <authorList>
            <person name="Komaki H."/>
            <person name="Tamura T."/>
        </authorList>
    </citation>
    <scope>NUCLEOTIDE SEQUENCE</scope>
    <source>
        <strain evidence="4">NBRC 105377</strain>
    </source>
</reference>
<dbReference type="InterPro" id="IPR050109">
    <property type="entry name" value="HTH-type_TetR-like_transc_reg"/>
</dbReference>
<dbReference type="InterPro" id="IPR009057">
    <property type="entry name" value="Homeodomain-like_sf"/>
</dbReference>
<feature type="DNA-binding region" description="H-T-H motif" evidence="2">
    <location>
        <begin position="38"/>
        <end position="57"/>
    </location>
</feature>
<dbReference type="PANTHER" id="PTHR30055:SF148">
    <property type="entry name" value="TETR-FAMILY TRANSCRIPTIONAL REGULATOR"/>
    <property type="match status" value="1"/>
</dbReference>
<dbReference type="Pfam" id="PF17937">
    <property type="entry name" value="TetR_C_28"/>
    <property type="match status" value="1"/>
</dbReference>
<evidence type="ECO:0000313" key="5">
    <source>
        <dbReference type="Proteomes" id="UP000653674"/>
    </source>
</evidence>
<sequence length="187" mass="20043">MAKRVKENAAGAGDIDTRQRLLDAMIALAETSGVASVTLEAVSAHAGVSKGGLLHYFPNKAALLEAMVEEIVRRYYDRIAARVGQGPEPEDAVARAYVATSANLGPGTKLWTAVLTASLLQPSLLEILRDRSRQLWAEGMKQTDNVDAAVAWLAADGLWLSEMLGLYEVTPELRAAVTARLAELTAQ</sequence>
<comment type="caution">
    <text evidence="4">The sequence shown here is derived from an EMBL/GenBank/DDBJ whole genome shotgun (WGS) entry which is preliminary data.</text>
</comment>
<accession>A0A8J3LMH8</accession>
<keyword evidence="5" id="KW-1185">Reference proteome</keyword>
<dbReference type="InterPro" id="IPR001647">
    <property type="entry name" value="HTH_TetR"/>
</dbReference>
<evidence type="ECO:0000313" key="4">
    <source>
        <dbReference type="EMBL" id="GIG73445.1"/>
    </source>
</evidence>
<dbReference type="Proteomes" id="UP000653674">
    <property type="component" value="Unassembled WGS sequence"/>
</dbReference>
<name>A0A8J3LMH8_9ACTN</name>
<keyword evidence="1 2" id="KW-0238">DNA-binding</keyword>
<dbReference type="InterPro" id="IPR036271">
    <property type="entry name" value="Tet_transcr_reg_TetR-rel_C_sf"/>
</dbReference>
<dbReference type="PANTHER" id="PTHR30055">
    <property type="entry name" value="HTH-TYPE TRANSCRIPTIONAL REGULATOR RUTR"/>
    <property type="match status" value="1"/>
</dbReference>
<evidence type="ECO:0000256" key="2">
    <source>
        <dbReference type="PROSITE-ProRule" id="PRU00335"/>
    </source>
</evidence>
<dbReference type="AlphaFoldDB" id="A0A8J3LMH8"/>
<dbReference type="PRINTS" id="PR00455">
    <property type="entry name" value="HTHTETR"/>
</dbReference>
<dbReference type="SUPFAM" id="SSF46689">
    <property type="entry name" value="Homeodomain-like"/>
    <property type="match status" value="1"/>
</dbReference>
<organism evidence="4 5">
    <name type="scientific">Planosporangium flavigriseum</name>
    <dbReference type="NCBI Taxonomy" id="373681"/>
    <lineage>
        <taxon>Bacteria</taxon>
        <taxon>Bacillati</taxon>
        <taxon>Actinomycetota</taxon>
        <taxon>Actinomycetes</taxon>
        <taxon>Micromonosporales</taxon>
        <taxon>Micromonosporaceae</taxon>
        <taxon>Planosporangium</taxon>
    </lineage>
</organism>
<gene>
    <name evidence="4" type="ORF">Pfl04_18490</name>
</gene>
<evidence type="ECO:0000256" key="1">
    <source>
        <dbReference type="ARBA" id="ARBA00023125"/>
    </source>
</evidence>
<dbReference type="GO" id="GO:0003700">
    <property type="term" value="F:DNA-binding transcription factor activity"/>
    <property type="evidence" value="ECO:0007669"/>
    <property type="project" value="TreeGrafter"/>
</dbReference>
<protein>
    <submittedName>
        <fullName evidence="4">TetR family transcriptional regulator</fullName>
    </submittedName>
</protein>
<dbReference type="Pfam" id="PF00440">
    <property type="entry name" value="TetR_N"/>
    <property type="match status" value="1"/>
</dbReference>
<dbReference type="RefSeq" id="WP_168078706.1">
    <property type="nucleotide sequence ID" value="NZ_BAAAQJ010000012.1"/>
</dbReference>
<feature type="domain" description="HTH tetR-type" evidence="3">
    <location>
        <begin position="15"/>
        <end position="75"/>
    </location>
</feature>
<dbReference type="Gene3D" id="1.10.357.10">
    <property type="entry name" value="Tetracycline Repressor, domain 2"/>
    <property type="match status" value="1"/>
</dbReference>
<dbReference type="GO" id="GO:0000976">
    <property type="term" value="F:transcription cis-regulatory region binding"/>
    <property type="evidence" value="ECO:0007669"/>
    <property type="project" value="TreeGrafter"/>
</dbReference>
<evidence type="ECO:0000259" key="3">
    <source>
        <dbReference type="PROSITE" id="PS50977"/>
    </source>
</evidence>
<dbReference type="PROSITE" id="PS50977">
    <property type="entry name" value="HTH_TETR_2"/>
    <property type="match status" value="1"/>
</dbReference>